<accession>A0A8J6UBF1</accession>
<evidence type="ECO:0000313" key="2">
    <source>
        <dbReference type="Proteomes" id="UP000621516"/>
    </source>
</evidence>
<evidence type="ECO:0008006" key="3">
    <source>
        <dbReference type="Google" id="ProtNLM"/>
    </source>
</evidence>
<evidence type="ECO:0000313" key="1">
    <source>
        <dbReference type="EMBL" id="MBD0824143.1"/>
    </source>
</evidence>
<organism evidence="1 2">
    <name type="scientific">Aestuariibaculum marinum</name>
    <dbReference type="NCBI Taxonomy" id="2683592"/>
    <lineage>
        <taxon>Bacteria</taxon>
        <taxon>Pseudomonadati</taxon>
        <taxon>Bacteroidota</taxon>
        <taxon>Flavobacteriia</taxon>
        <taxon>Flavobacteriales</taxon>
        <taxon>Flavobacteriaceae</taxon>
    </lineage>
</organism>
<dbReference type="AlphaFoldDB" id="A0A8J6UBF1"/>
<protein>
    <recommendedName>
        <fullName evidence="3">Zinc-finger domain-containing protein</fullName>
    </recommendedName>
</protein>
<reference evidence="1 2" key="1">
    <citation type="journal article" date="2018" name="J. Microbiol.">
        <title>Aestuariibaculum marinum sp. nov., a marine bacterium isolated from seawater in South Korea.</title>
        <authorList>
            <person name="Choi J."/>
            <person name="Lee D."/>
            <person name="Jang J.H."/>
            <person name="Cha S."/>
            <person name="Seo T."/>
        </authorList>
    </citation>
    <scope>NUCLEOTIDE SEQUENCE [LARGE SCALE GENOMIC DNA]</scope>
    <source>
        <strain evidence="1 2">IP7</strain>
    </source>
</reference>
<comment type="caution">
    <text evidence="1">The sequence shown here is derived from an EMBL/GenBank/DDBJ whole genome shotgun (WGS) entry which is preliminary data.</text>
</comment>
<name>A0A8J6UBF1_9FLAO</name>
<dbReference type="EMBL" id="JACVXD010000004">
    <property type="protein sequence ID" value="MBD0824143.1"/>
    <property type="molecule type" value="Genomic_DNA"/>
</dbReference>
<sequence>MSSKDNSTNPCNKANHVCDKAQYQEASLWEKLKLNVHLILCPCCRDYTKNNKKLTDAIKSSNIQCMDKQCKAALKEKFNKALKEQKIS</sequence>
<proteinExistence type="predicted"/>
<dbReference type="RefSeq" id="WP_188223454.1">
    <property type="nucleotide sequence ID" value="NZ_JACVXD010000004.1"/>
</dbReference>
<gene>
    <name evidence="1" type="ORF">ICJ85_08930</name>
</gene>
<keyword evidence="2" id="KW-1185">Reference proteome</keyword>
<dbReference type="Proteomes" id="UP000621516">
    <property type="component" value="Unassembled WGS sequence"/>
</dbReference>